<evidence type="ECO:0000259" key="2">
    <source>
        <dbReference type="PROSITE" id="PS50882"/>
    </source>
</evidence>
<feature type="domain" description="YTH" evidence="2">
    <location>
        <begin position="374"/>
        <end position="539"/>
    </location>
</feature>
<keyword evidence="4" id="KW-1185">Reference proteome</keyword>
<accession>A0A565AWA4</accession>
<dbReference type="Gene3D" id="3.10.590.10">
    <property type="entry name" value="ph1033 like domains"/>
    <property type="match status" value="2"/>
</dbReference>
<proteinExistence type="inferred from homology"/>
<dbReference type="InterPro" id="IPR007275">
    <property type="entry name" value="YTH_domain"/>
</dbReference>
<evidence type="ECO:0000256" key="1">
    <source>
        <dbReference type="RuleBase" id="RU369095"/>
    </source>
</evidence>
<comment type="function">
    <text evidence="1">Specifically recognizes and binds N6-methyladenosine (m6A)-containing RNAs, and regulates mRNA stability. M6A is a modification present at internal sites of mRNAs and some non-coding RNAs and plays a role in mRNA stability and processing.</text>
</comment>
<reference evidence="3" key="1">
    <citation type="submission" date="2019-07" db="EMBL/GenBank/DDBJ databases">
        <authorList>
            <person name="Dittberner H."/>
        </authorList>
    </citation>
    <scope>NUCLEOTIDE SEQUENCE [LARGE SCALE GENOMIC DNA]</scope>
</reference>
<gene>
    <name evidence="3" type="ORF">ANE_LOCUS3260</name>
</gene>
<dbReference type="CDD" id="cd21134">
    <property type="entry name" value="YTH"/>
    <property type="match status" value="1"/>
</dbReference>
<name>A0A565AWA4_9BRAS</name>
<evidence type="ECO:0000313" key="4">
    <source>
        <dbReference type="Proteomes" id="UP000489600"/>
    </source>
</evidence>
<dbReference type="PROSITE" id="PS50882">
    <property type="entry name" value="YTH"/>
    <property type="match status" value="1"/>
</dbReference>
<dbReference type="OrthoDB" id="306690at2759"/>
<dbReference type="GO" id="GO:0005737">
    <property type="term" value="C:cytoplasm"/>
    <property type="evidence" value="ECO:0007669"/>
    <property type="project" value="TreeGrafter"/>
</dbReference>
<evidence type="ECO:0000313" key="3">
    <source>
        <dbReference type="EMBL" id="VVA92815.1"/>
    </source>
</evidence>
<comment type="similarity">
    <text evidence="1">Belongs to the YTHDF family.</text>
</comment>
<comment type="caution">
    <text evidence="3">The sequence shown here is derived from an EMBL/GenBank/DDBJ whole genome shotgun (WGS) entry which is preliminary data.</text>
</comment>
<organism evidence="3 4">
    <name type="scientific">Arabis nemorensis</name>
    <dbReference type="NCBI Taxonomy" id="586526"/>
    <lineage>
        <taxon>Eukaryota</taxon>
        <taxon>Viridiplantae</taxon>
        <taxon>Streptophyta</taxon>
        <taxon>Embryophyta</taxon>
        <taxon>Tracheophyta</taxon>
        <taxon>Spermatophyta</taxon>
        <taxon>Magnoliopsida</taxon>
        <taxon>eudicotyledons</taxon>
        <taxon>Gunneridae</taxon>
        <taxon>Pentapetalae</taxon>
        <taxon>rosids</taxon>
        <taxon>malvids</taxon>
        <taxon>Brassicales</taxon>
        <taxon>Brassicaceae</taxon>
        <taxon>Arabideae</taxon>
        <taxon>Arabis</taxon>
    </lineage>
</organism>
<dbReference type="PANTHER" id="PTHR12357:SF90">
    <property type="entry name" value="YTH DOMAIN-CONTAINING FAMILY PROTEIN"/>
    <property type="match status" value="1"/>
</dbReference>
<dbReference type="GO" id="GO:0003729">
    <property type="term" value="F:mRNA binding"/>
    <property type="evidence" value="ECO:0007669"/>
    <property type="project" value="UniProtKB-UniRule"/>
</dbReference>
<dbReference type="Proteomes" id="UP000489600">
    <property type="component" value="Unassembled WGS sequence"/>
</dbReference>
<dbReference type="PANTHER" id="PTHR12357">
    <property type="entry name" value="YTH YT521-B HOMOLOGY DOMAIN-CONTAINING"/>
    <property type="match status" value="1"/>
</dbReference>
<dbReference type="EMBL" id="CABITT030000001">
    <property type="protein sequence ID" value="VVA92815.1"/>
    <property type="molecule type" value="Genomic_DNA"/>
</dbReference>
<protein>
    <recommendedName>
        <fullName evidence="1">YTH domain-containing family protein</fullName>
    </recommendedName>
</protein>
<keyword evidence="1" id="KW-0694">RNA-binding</keyword>
<dbReference type="AlphaFoldDB" id="A0A565AWA4"/>
<dbReference type="GO" id="GO:0061157">
    <property type="term" value="P:mRNA destabilization"/>
    <property type="evidence" value="ECO:0007669"/>
    <property type="project" value="TreeGrafter"/>
</dbReference>
<dbReference type="Pfam" id="PF04146">
    <property type="entry name" value="YTH"/>
    <property type="match status" value="2"/>
</dbReference>
<dbReference type="InterPro" id="IPR045168">
    <property type="entry name" value="YTH_prot"/>
</dbReference>
<sequence>MAASYRSTDLFPSTTNKPRSLQALNMLERDMVEKLTNDQSVLKDHDTTSVRLFMGIRFLRVLAVLTQSHSILEGKHCHMLMKNLYQLFISSSPCLSCDLGYENAADTPRSYLSHNDILSFEQVSPDMYNERFYHGSLPLDFQRSFNSTISQSSQQHYGDPYADDFFPFDSSNQQYLSPENIHVSPEFHMFQANSRHFDRYANERNNSETDYMMRSMGNYGLKNNILGEPRGQNLNRFSGDKMFLPMASTRTSMKHLGSSELSANDFDMGSPHDALESAASLSYREQAYNLCKRGSFSASSSCPNWKNDYNLPPFDEAINGSYSDLCHYPAMLDMYTERNRGPRSSRLNGKSKMITHDCIDRFCQQDLLSQFRDAKFFVIKSYSEDNVYKSIKYCVWASTKNGNKKLDAASREAKKKEVACPVFLLFSTACLLIHETALPGLCLCRLTVTTAIHLKVNASAQFCGVAEMVGPVDFNTSVEYWQQDRWSGHFPVKWLIVKDVPNSLFRHIILENNDTKPVTNSRDTQEVNFSLSSWAVRCVLLDDFSFYEERQRAIQDREARQHVVLEILSASATSVPTHPTSSLHDDFVKAILGKVEMNETAIKATARATTARPSFAEADPAFSSDVAGVAGDFPAGAPTVGEVALLVNTAASGELGDIPRSSVHILT</sequence>
<dbReference type="GO" id="GO:1990247">
    <property type="term" value="F:N6-methyladenosine-containing RNA reader activity"/>
    <property type="evidence" value="ECO:0007669"/>
    <property type="project" value="UniProtKB-UniRule"/>
</dbReference>